<dbReference type="InterPro" id="IPR050117">
    <property type="entry name" value="MAPK"/>
</dbReference>
<dbReference type="EMBL" id="JAJSOW010000106">
    <property type="protein sequence ID" value="KAI9160694.1"/>
    <property type="molecule type" value="Genomic_DNA"/>
</dbReference>
<dbReference type="PANTHER" id="PTHR24055">
    <property type="entry name" value="MITOGEN-ACTIVATED PROTEIN KINASE"/>
    <property type="match status" value="1"/>
</dbReference>
<keyword evidence="5" id="KW-1185">Reference proteome</keyword>
<evidence type="ECO:0000313" key="4">
    <source>
        <dbReference type="EMBL" id="KAI9160694.1"/>
    </source>
</evidence>
<reference evidence="4" key="1">
    <citation type="journal article" date="2022" name="Plant J.">
        <title>Strategies of tolerance reflected in two North American maple genomes.</title>
        <authorList>
            <person name="McEvoy S.L."/>
            <person name="Sezen U.U."/>
            <person name="Trouern-Trend A."/>
            <person name="McMahon S.M."/>
            <person name="Schaberg P.G."/>
            <person name="Yang J."/>
            <person name="Wegrzyn J.L."/>
            <person name="Swenson N.G."/>
        </authorList>
    </citation>
    <scope>NUCLEOTIDE SEQUENCE</scope>
    <source>
        <strain evidence="4">91603</strain>
    </source>
</reference>
<dbReference type="Pfam" id="PF00069">
    <property type="entry name" value="Pkinase"/>
    <property type="match status" value="1"/>
</dbReference>
<dbReference type="InterPro" id="IPR000719">
    <property type="entry name" value="Prot_kinase_dom"/>
</dbReference>
<dbReference type="Proteomes" id="UP001064489">
    <property type="component" value="Chromosome 2"/>
</dbReference>
<dbReference type="InterPro" id="IPR011009">
    <property type="entry name" value="Kinase-like_dom_sf"/>
</dbReference>
<evidence type="ECO:0000313" key="5">
    <source>
        <dbReference type="Proteomes" id="UP001064489"/>
    </source>
</evidence>
<feature type="domain" description="Protein kinase" evidence="3">
    <location>
        <begin position="1"/>
        <end position="157"/>
    </location>
</feature>
<dbReference type="GO" id="GO:0005524">
    <property type="term" value="F:ATP binding"/>
    <property type="evidence" value="ECO:0007669"/>
    <property type="project" value="UniProtKB-KW"/>
</dbReference>
<accession>A0AAD5IGX1</accession>
<comment type="caution">
    <text evidence="4">The sequence shown here is derived from an EMBL/GenBank/DDBJ whole genome shotgun (WGS) entry which is preliminary data.</text>
</comment>
<protein>
    <recommendedName>
        <fullName evidence="3">Protein kinase domain-containing protein</fullName>
    </recommendedName>
</protein>
<name>A0AAD5IGX1_ACENE</name>
<dbReference type="SMART" id="SM00220">
    <property type="entry name" value="S_TKc"/>
    <property type="match status" value="1"/>
</dbReference>
<sequence length="157" mass="17835">MEKLKYVFVDEVGADVFGTVWKAVDRYSDKVFAIKFFKAFVLIHEEGYFHRDIKPEILLVSGDLIKIGDMGSTMLVSGDWIKIGDMGSTKKINSGPPHAFLIMSLWYRPPEVVLFSPNYNYHVDMWAMGAIMAELMMLRPLFPSKNASDQMSLLCSV</sequence>
<evidence type="ECO:0000256" key="2">
    <source>
        <dbReference type="ARBA" id="ARBA00022840"/>
    </source>
</evidence>
<proteinExistence type="predicted"/>
<evidence type="ECO:0000259" key="3">
    <source>
        <dbReference type="PROSITE" id="PS50011"/>
    </source>
</evidence>
<dbReference type="Gene3D" id="1.10.510.10">
    <property type="entry name" value="Transferase(Phosphotransferase) domain 1"/>
    <property type="match status" value="1"/>
</dbReference>
<dbReference type="AlphaFoldDB" id="A0AAD5IGX1"/>
<dbReference type="SUPFAM" id="SSF56112">
    <property type="entry name" value="Protein kinase-like (PK-like)"/>
    <property type="match status" value="1"/>
</dbReference>
<keyword evidence="2" id="KW-0067">ATP-binding</keyword>
<evidence type="ECO:0000256" key="1">
    <source>
        <dbReference type="ARBA" id="ARBA00022741"/>
    </source>
</evidence>
<gene>
    <name evidence="4" type="ORF">LWI28_010735</name>
</gene>
<dbReference type="PROSITE" id="PS50011">
    <property type="entry name" value="PROTEIN_KINASE_DOM"/>
    <property type="match status" value="1"/>
</dbReference>
<organism evidence="4 5">
    <name type="scientific">Acer negundo</name>
    <name type="common">Box elder</name>
    <dbReference type="NCBI Taxonomy" id="4023"/>
    <lineage>
        <taxon>Eukaryota</taxon>
        <taxon>Viridiplantae</taxon>
        <taxon>Streptophyta</taxon>
        <taxon>Embryophyta</taxon>
        <taxon>Tracheophyta</taxon>
        <taxon>Spermatophyta</taxon>
        <taxon>Magnoliopsida</taxon>
        <taxon>eudicotyledons</taxon>
        <taxon>Gunneridae</taxon>
        <taxon>Pentapetalae</taxon>
        <taxon>rosids</taxon>
        <taxon>malvids</taxon>
        <taxon>Sapindales</taxon>
        <taxon>Sapindaceae</taxon>
        <taxon>Hippocastanoideae</taxon>
        <taxon>Acereae</taxon>
        <taxon>Acer</taxon>
    </lineage>
</organism>
<keyword evidence="1" id="KW-0547">Nucleotide-binding</keyword>
<reference evidence="4" key="2">
    <citation type="submission" date="2023-02" db="EMBL/GenBank/DDBJ databases">
        <authorList>
            <person name="Swenson N.G."/>
            <person name="Wegrzyn J.L."/>
            <person name="Mcevoy S.L."/>
        </authorList>
    </citation>
    <scope>NUCLEOTIDE SEQUENCE</scope>
    <source>
        <strain evidence="4">91603</strain>
        <tissue evidence="4">Leaf</tissue>
    </source>
</reference>
<dbReference type="GO" id="GO:0004672">
    <property type="term" value="F:protein kinase activity"/>
    <property type="evidence" value="ECO:0007669"/>
    <property type="project" value="InterPro"/>
</dbReference>